<accession>A0AAW0YJY4</accession>
<keyword evidence="6" id="KW-1185">Reference proteome</keyword>
<dbReference type="InterPro" id="IPR027417">
    <property type="entry name" value="P-loop_NTPase"/>
</dbReference>
<name>A0AAW0YJY4_9TREE</name>
<dbReference type="SMART" id="SM00487">
    <property type="entry name" value="DEXDc"/>
    <property type="match status" value="1"/>
</dbReference>
<dbReference type="InterPro" id="IPR014001">
    <property type="entry name" value="Helicase_ATP-bd"/>
</dbReference>
<dbReference type="PANTHER" id="PTHR45865">
    <property type="entry name" value="E3 UBIQUITIN-PROTEIN LIGASE SHPRH FAMILY MEMBER"/>
    <property type="match status" value="1"/>
</dbReference>
<dbReference type="AlphaFoldDB" id="A0AAW0YJY4"/>
<proteinExistence type="predicted"/>
<feature type="compositionally biased region" description="Basic residues" evidence="3">
    <location>
        <begin position="575"/>
        <end position="592"/>
    </location>
</feature>
<dbReference type="PANTHER" id="PTHR45865:SF1">
    <property type="entry name" value="E3 UBIQUITIN-PROTEIN LIGASE SHPRH"/>
    <property type="match status" value="1"/>
</dbReference>
<dbReference type="InterPro" id="IPR052583">
    <property type="entry name" value="ATP-helicase/E3_Ub-Ligase"/>
</dbReference>
<dbReference type="GO" id="GO:0061630">
    <property type="term" value="F:ubiquitin protein ligase activity"/>
    <property type="evidence" value="ECO:0007669"/>
    <property type="project" value="TreeGrafter"/>
</dbReference>
<dbReference type="GO" id="GO:0005524">
    <property type="term" value="F:ATP binding"/>
    <property type="evidence" value="ECO:0007669"/>
    <property type="project" value="InterPro"/>
</dbReference>
<evidence type="ECO:0000259" key="4">
    <source>
        <dbReference type="SMART" id="SM00487"/>
    </source>
</evidence>
<feature type="region of interest" description="Disordered" evidence="3">
    <location>
        <begin position="934"/>
        <end position="970"/>
    </location>
</feature>
<dbReference type="GO" id="GO:0006974">
    <property type="term" value="P:DNA damage response"/>
    <property type="evidence" value="ECO:0007669"/>
    <property type="project" value="TreeGrafter"/>
</dbReference>
<reference evidence="5 6" key="1">
    <citation type="journal article" date="2024" name="bioRxiv">
        <title>Comparative genomics of Cryptococcus and Kwoniella reveals pathogenesis evolution and contrasting karyotype dynamics via intercentromeric recombination or chromosome fusion.</title>
        <authorList>
            <person name="Coelho M.A."/>
            <person name="David-Palma M."/>
            <person name="Shea T."/>
            <person name="Bowers K."/>
            <person name="McGinley-Smith S."/>
            <person name="Mohammad A.W."/>
            <person name="Gnirke A."/>
            <person name="Yurkov A.M."/>
            <person name="Nowrousian M."/>
            <person name="Sun S."/>
            <person name="Cuomo C.A."/>
            <person name="Heitman J."/>
        </authorList>
    </citation>
    <scope>NUCLEOTIDE SEQUENCE [LARGE SCALE GENOMIC DNA]</scope>
    <source>
        <strain evidence="5 6">CBS 13917</strain>
    </source>
</reference>
<organism evidence="5 6">
    <name type="scientific">Kwoniella newhampshirensis</name>
    <dbReference type="NCBI Taxonomy" id="1651941"/>
    <lineage>
        <taxon>Eukaryota</taxon>
        <taxon>Fungi</taxon>
        <taxon>Dikarya</taxon>
        <taxon>Basidiomycota</taxon>
        <taxon>Agaricomycotina</taxon>
        <taxon>Tremellomycetes</taxon>
        <taxon>Tremellales</taxon>
        <taxon>Cryptococcaceae</taxon>
        <taxon>Kwoniella</taxon>
    </lineage>
</organism>
<dbReference type="InterPro" id="IPR038718">
    <property type="entry name" value="SNF2-like_sf"/>
</dbReference>
<comment type="caution">
    <text evidence="5">The sequence shown here is derived from an EMBL/GenBank/DDBJ whole genome shotgun (WGS) entry which is preliminary data.</text>
</comment>
<dbReference type="Proteomes" id="UP001388673">
    <property type="component" value="Unassembled WGS sequence"/>
</dbReference>
<sequence length="970" mass="109611">MTTAFPTTSSHSVELAYPDYDIDQLVKAVDGAIKDKDKYAAHQTSSDPSHFHLHTCTIETALFPPKPTIPYHNRPDQPNPAYEYFTSVREKVAATVGPFSPLTITSPSSNSIRPGYQFQRSYGSGRTSFYGTKVYLPGAHNKTHLAMLSPLPNTARYEWSPTSKAWDLEHWLQTIFALDPKIDANRKSVYRDDKKRFHLGTGLQICWVPDGDGPDAGIELKLLITIDVFVDMNAIYTSLPDVGNDLVGFVLHSLLHSPTSVQATSESEARAAGLRHFYSTLRPAPDLPFNYSARQLQPKEMVSRLLPFQTRTLRLLLQREQAENLSQDFKPVRSDPVGFWKGYDLGENFGRVGYRRLTGDLTKVGLHRPIKVDRKGKGRAYDQTPESVPDDLDEKDRENLPVLLDLSGVRGTMLCEEMGLGKTVEAIALILLHRHPLSHSRSSTATTIAQNGETSKIGSRQNGRVDKEAVPVIDLIKGPPGLEDEAVHKWATDEGIAFESRQAWDDNAKLNVTEVATTLIVTPPSLLKQWVSEMQRHAPSLRICVYEGWKSLQRGVEKQRAARLKAQGVKAQAEKKRKNAQFRNQTRKKYAKSKGGDRIKQESDNEDDDDVIATQASVVEEEGTLQVTQRQFVEYVRAHDVVITTYGQDLKVATPAPPRSRRSTAKYQPNERPRSPLVMVEWWRVIMDEVQLHGDQTDAANMVSLIPRKNSLAVSGTPARTDVKDLLGSLRFLRVPVLPNDNGYDHRLWHRLQQPSWRPAFEGLFRSIAVRTTKKEVAGEFNLPHQSRYVVPIELSQIELHYYNDTLQRTRERLHLPADPKEARPPDWVLDRTLFRTCLQALRQICTHIQVGQMQAGVGRGDQRLHLGRSLMTMTEALNKMIHDHTAEYLVETRQQMRAMIRKAQLTMLDNNNDLRYLTAANMGPVREHLKQLLGGKDDTSESGREASPEKHQSQQDKERHAVLTATRQT</sequence>
<feature type="domain" description="Helicase ATP-binding" evidence="4">
    <location>
        <begin position="301"/>
        <end position="747"/>
    </location>
</feature>
<dbReference type="GeneID" id="92183110"/>
<evidence type="ECO:0000256" key="3">
    <source>
        <dbReference type="SAM" id="MobiDB-lite"/>
    </source>
</evidence>
<dbReference type="RefSeq" id="XP_066800714.1">
    <property type="nucleotide sequence ID" value="XM_066948941.1"/>
</dbReference>
<dbReference type="Gene3D" id="3.40.50.10810">
    <property type="entry name" value="Tandem AAA-ATPase domain"/>
    <property type="match status" value="2"/>
</dbReference>
<feature type="compositionally biased region" description="Basic and acidic residues" evidence="3">
    <location>
        <begin position="594"/>
        <end position="603"/>
    </location>
</feature>
<dbReference type="Pfam" id="PF00176">
    <property type="entry name" value="SNF2-rel_dom"/>
    <property type="match status" value="1"/>
</dbReference>
<evidence type="ECO:0000256" key="2">
    <source>
        <dbReference type="ARBA" id="ARBA00022840"/>
    </source>
</evidence>
<dbReference type="GO" id="GO:0000209">
    <property type="term" value="P:protein polyubiquitination"/>
    <property type="evidence" value="ECO:0007669"/>
    <property type="project" value="TreeGrafter"/>
</dbReference>
<keyword evidence="2" id="KW-0067">ATP-binding</keyword>
<dbReference type="InterPro" id="IPR000330">
    <property type="entry name" value="SNF2_N"/>
</dbReference>
<dbReference type="Gene3D" id="3.40.50.300">
    <property type="entry name" value="P-loop containing nucleotide triphosphate hydrolases"/>
    <property type="match status" value="1"/>
</dbReference>
<dbReference type="EMBL" id="JBCAWK010000011">
    <property type="protein sequence ID" value="KAK8846764.1"/>
    <property type="molecule type" value="Genomic_DNA"/>
</dbReference>
<gene>
    <name evidence="5" type="ORF">IAR55_005852</name>
</gene>
<dbReference type="KEGG" id="kne:92183110"/>
<evidence type="ECO:0000313" key="6">
    <source>
        <dbReference type="Proteomes" id="UP001388673"/>
    </source>
</evidence>
<evidence type="ECO:0000256" key="1">
    <source>
        <dbReference type="ARBA" id="ARBA00022741"/>
    </source>
</evidence>
<evidence type="ECO:0000313" key="5">
    <source>
        <dbReference type="EMBL" id="KAK8846764.1"/>
    </source>
</evidence>
<dbReference type="SUPFAM" id="SSF52540">
    <property type="entry name" value="P-loop containing nucleoside triphosphate hydrolases"/>
    <property type="match status" value="1"/>
</dbReference>
<dbReference type="GO" id="GO:0005634">
    <property type="term" value="C:nucleus"/>
    <property type="evidence" value="ECO:0007669"/>
    <property type="project" value="TreeGrafter"/>
</dbReference>
<keyword evidence="1" id="KW-0547">Nucleotide-binding</keyword>
<feature type="compositionally biased region" description="Basic and acidic residues" evidence="3">
    <location>
        <begin position="934"/>
        <end position="962"/>
    </location>
</feature>
<protein>
    <recommendedName>
        <fullName evidence="4">Helicase ATP-binding domain-containing protein</fullName>
    </recommendedName>
</protein>
<feature type="region of interest" description="Disordered" evidence="3">
    <location>
        <begin position="567"/>
        <end position="609"/>
    </location>
</feature>
<feature type="region of interest" description="Disordered" evidence="3">
    <location>
        <begin position="374"/>
        <end position="394"/>
    </location>
</feature>